<feature type="region of interest" description="Disordered" evidence="1">
    <location>
        <begin position="491"/>
        <end position="547"/>
    </location>
</feature>
<dbReference type="Proteomes" id="UP000694843">
    <property type="component" value="Unplaced"/>
</dbReference>
<dbReference type="InterPro" id="IPR011993">
    <property type="entry name" value="PH-like_dom_sf"/>
</dbReference>
<feature type="compositionally biased region" description="Polar residues" evidence="1">
    <location>
        <begin position="270"/>
        <end position="284"/>
    </location>
</feature>
<feature type="compositionally biased region" description="Low complexity" evidence="1">
    <location>
        <begin position="930"/>
        <end position="954"/>
    </location>
</feature>
<dbReference type="PANTHER" id="PTHR21219">
    <property type="entry name" value="FI19613P1"/>
    <property type="match status" value="1"/>
</dbReference>
<feature type="compositionally biased region" description="Pro residues" evidence="1">
    <location>
        <begin position="243"/>
        <end position="253"/>
    </location>
</feature>
<feature type="region of interest" description="Disordered" evidence="1">
    <location>
        <begin position="218"/>
        <end position="306"/>
    </location>
</feature>
<feature type="region of interest" description="Disordered" evidence="1">
    <location>
        <begin position="852"/>
        <end position="1004"/>
    </location>
</feature>
<evidence type="ECO:0000256" key="1">
    <source>
        <dbReference type="SAM" id="MobiDB-lite"/>
    </source>
</evidence>
<feature type="compositionally biased region" description="Polar residues" evidence="1">
    <location>
        <begin position="153"/>
        <end position="176"/>
    </location>
</feature>
<feature type="compositionally biased region" description="Low complexity" evidence="1">
    <location>
        <begin position="59"/>
        <end position="70"/>
    </location>
</feature>
<dbReference type="OMA" id="RDANSKM"/>
<organism evidence="3 4">
    <name type="scientific">Hyalella azteca</name>
    <name type="common">Amphipod</name>
    <dbReference type="NCBI Taxonomy" id="294128"/>
    <lineage>
        <taxon>Eukaryota</taxon>
        <taxon>Metazoa</taxon>
        <taxon>Ecdysozoa</taxon>
        <taxon>Arthropoda</taxon>
        <taxon>Crustacea</taxon>
        <taxon>Multicrustacea</taxon>
        <taxon>Malacostraca</taxon>
        <taxon>Eumalacostraca</taxon>
        <taxon>Peracarida</taxon>
        <taxon>Amphipoda</taxon>
        <taxon>Senticaudata</taxon>
        <taxon>Talitrida</taxon>
        <taxon>Talitroidea</taxon>
        <taxon>Hyalellidae</taxon>
        <taxon>Hyalella</taxon>
    </lineage>
</organism>
<feature type="region of interest" description="Disordered" evidence="1">
    <location>
        <begin position="44"/>
        <end position="107"/>
    </location>
</feature>
<evidence type="ECO:0000313" key="4">
    <source>
        <dbReference type="RefSeq" id="XP_018012563.1"/>
    </source>
</evidence>
<keyword evidence="3" id="KW-1185">Reference proteome</keyword>
<dbReference type="AlphaFoldDB" id="A0A8B7NG12"/>
<feature type="compositionally biased region" description="Low complexity" evidence="1">
    <location>
        <begin position="285"/>
        <end position="306"/>
    </location>
</feature>
<feature type="region of interest" description="Disordered" evidence="1">
    <location>
        <begin position="736"/>
        <end position="757"/>
    </location>
</feature>
<evidence type="ECO:0000313" key="3">
    <source>
        <dbReference type="Proteomes" id="UP000694843"/>
    </source>
</evidence>
<dbReference type="InterPro" id="IPR006020">
    <property type="entry name" value="PTB/PI_dom"/>
</dbReference>
<dbReference type="GeneID" id="108669674"/>
<proteinExistence type="predicted"/>
<sequence length="1104" mass="122588">MNMVHHFDHETYSFHLDHFDSPNSSKNSTLSSIHKQRIDLLFQSQRQIQRGRYTSQDNSSRASTRRTSVSPAPRSRSNSILRPGRPAHLRHSSSVTVNTQNDGKNEEETFIRKTREQTISSKVAVNQEPTTVIRIGPDSRPLPPKPNRDLSASRAQVSVTNTSSNDVQVKPQQTKKNAQEELERAFGGKDQQQKAFLNTRSAVQAQIEKLFADASKENTAKNNLRDEIPLAPQLTPHTSRPTPDAPPPPPPLETHPAFRNTPSPKSPSSTIKRNTPSPHSSGTVSACSTISRTSSSHSSSQGSTTTNSNMVYRVNYLGAVQLTGKATSLEVLQDPLKQLYYIHKFGVAQGRRVPLSTLSITDSGLRVLRNATEKDSVDFTNPFSTIAVWAAIKMVIKKKIGNNGLVNYCYAFLPLICDPEAQEKFNTYYPLDVADPTVMEGSHPPMFACVMRKTGESKVLECHGFICRSSEDAIVIAANLYQALLGTMNNDSSSPTTEPGDVMSDNELTPTRPPRRRRTPPHSNQGSLRRAISEDILRSNTSQDSITGRLQRKTSNLNGLAIAEETEVIPNNKLVIPRSKSFVNVSQALDAHNLFGDPKTKMGLGRIDDVLRAVINPNGMSYSEMDPQHRELLMKMALILTKDEIYQRSKNIMRSQKPRSHILGGFESDSDASTITSVIKATKRSISRFSSRASHSLRPSYLKERMPLKKFNTHQGPISLSKDLDEPKLKAVNYGYMSDGSLPRRTPKTPMPRRSPTGRGYAIYSECEYDSECSSKCYCTLPLKKGKSHVCLAGDNKFSSLHSKKKQGCDCDSESCAESERCYCSLKKIKKNGLKMYEINLDSETDTTVTNGTLKREISRSTNKLSSSHSTDEVRSNTLKSPQRRNSNASHLSQPLERSKSRLQTNSTLQRNQLMRPRSMSTSSPIHPDSLSILSRSSSQLRPASRPRSRALSSDNILEETKSNRRYRHQSGSLGSTNSESSSRSSPGLDSHNSDGSSADSNSSQTKILLLSAVDPSGKVVYRNASQRKRRPTDDTASIMSMKKTAEIAALFSELKLSQKTDLIERLQEQVNVPETEEERYEIVHSGQVVQFSDNIETSLGYLP</sequence>
<accession>A0A8B7NG12</accession>
<dbReference type="RefSeq" id="XP_018012563.1">
    <property type="nucleotide sequence ID" value="XM_018157074.2"/>
</dbReference>
<protein>
    <submittedName>
        <fullName evidence="4">Uncharacterized protein LOC108669674 isoform X1</fullName>
    </submittedName>
</protein>
<dbReference type="PANTHER" id="PTHR21219:SF4">
    <property type="entry name" value="PID DOMAIN-CONTAINING PROTEIN"/>
    <property type="match status" value="1"/>
</dbReference>
<feature type="compositionally biased region" description="Low complexity" evidence="1">
    <location>
        <begin position="971"/>
        <end position="1004"/>
    </location>
</feature>
<feature type="compositionally biased region" description="Polar residues" evidence="1">
    <location>
        <begin position="902"/>
        <end position="925"/>
    </location>
</feature>
<dbReference type="KEGG" id="hazt:108669674"/>
<feature type="compositionally biased region" description="Polar residues" evidence="1">
    <location>
        <begin position="92"/>
        <end position="102"/>
    </location>
</feature>
<feature type="compositionally biased region" description="Basic and acidic residues" evidence="1">
    <location>
        <begin position="218"/>
        <end position="228"/>
    </location>
</feature>
<name>A0A8B7NG12_HYAAZ</name>
<feature type="domain" description="PID" evidence="2">
    <location>
        <begin position="307"/>
        <end position="497"/>
    </location>
</feature>
<feature type="compositionally biased region" description="Polar residues" evidence="1">
    <location>
        <begin position="876"/>
        <end position="893"/>
    </location>
</feature>
<feature type="compositionally biased region" description="Polar residues" evidence="1">
    <location>
        <begin position="44"/>
        <end position="58"/>
    </location>
</feature>
<dbReference type="SMART" id="SM00462">
    <property type="entry name" value="PTB"/>
    <property type="match status" value="1"/>
</dbReference>
<gene>
    <name evidence="4" type="primary">LOC108669674</name>
</gene>
<feature type="compositionally biased region" description="Polar residues" evidence="1">
    <location>
        <begin position="538"/>
        <end position="547"/>
    </location>
</feature>
<dbReference type="Gene3D" id="2.30.29.30">
    <property type="entry name" value="Pleckstrin-homology domain (PH domain)/Phosphotyrosine-binding domain (PTB)"/>
    <property type="match status" value="1"/>
</dbReference>
<dbReference type="SUPFAM" id="SSF50729">
    <property type="entry name" value="PH domain-like"/>
    <property type="match status" value="1"/>
</dbReference>
<evidence type="ECO:0000259" key="2">
    <source>
        <dbReference type="SMART" id="SM00462"/>
    </source>
</evidence>
<reference evidence="4" key="1">
    <citation type="submission" date="2025-08" db="UniProtKB">
        <authorList>
            <consortium name="RefSeq"/>
        </authorList>
    </citation>
    <scope>IDENTIFICATION</scope>
    <source>
        <tissue evidence="4">Whole organism</tissue>
    </source>
</reference>
<feature type="region of interest" description="Disordered" evidence="1">
    <location>
        <begin position="129"/>
        <end position="179"/>
    </location>
</feature>
<dbReference type="OrthoDB" id="5959615at2759"/>
<feature type="compositionally biased region" description="Polar residues" evidence="1">
    <location>
        <begin position="860"/>
        <end position="869"/>
    </location>
</feature>